<dbReference type="RefSeq" id="WP_139620919.1">
    <property type="nucleotide sequence ID" value="NZ_VDMP01000009.1"/>
</dbReference>
<feature type="region of interest" description="Disordered" evidence="1">
    <location>
        <begin position="1"/>
        <end position="67"/>
    </location>
</feature>
<sequence>MSQTPTGQPDDERDDERVAERAELLPEERDAGSDDPERQADAILEESDERTEDPEGTRRESTQTPGG</sequence>
<accession>A0A5C4WRP6</accession>
<reference evidence="2 3" key="1">
    <citation type="journal article" date="2016" name="Int. J. Syst. Evol. Microbiol.">
        <title>Nocardioides albidus sp. nov., an actinobacterium isolated from garden soil.</title>
        <authorList>
            <person name="Singh H."/>
            <person name="Du J."/>
            <person name="Trinh H."/>
            <person name="Won K."/>
            <person name="Yang J.E."/>
            <person name="Yin C."/>
            <person name="Kook M."/>
            <person name="Yi T.H."/>
        </authorList>
    </citation>
    <scope>NUCLEOTIDE SEQUENCE [LARGE SCALE GENOMIC DNA]</scope>
    <source>
        <strain evidence="2 3">CCTCC AB 2015297</strain>
    </source>
</reference>
<evidence type="ECO:0000256" key="1">
    <source>
        <dbReference type="SAM" id="MobiDB-lite"/>
    </source>
</evidence>
<dbReference type="AlphaFoldDB" id="A0A5C4WRP6"/>
<organism evidence="2 3">
    <name type="scientific">Nocardioides albidus</name>
    <dbReference type="NCBI Taxonomy" id="1517589"/>
    <lineage>
        <taxon>Bacteria</taxon>
        <taxon>Bacillati</taxon>
        <taxon>Actinomycetota</taxon>
        <taxon>Actinomycetes</taxon>
        <taxon>Propionibacteriales</taxon>
        <taxon>Nocardioidaceae</taxon>
        <taxon>Nocardioides</taxon>
    </lineage>
</organism>
<feature type="compositionally biased region" description="Acidic residues" evidence="1">
    <location>
        <begin position="43"/>
        <end position="52"/>
    </location>
</feature>
<dbReference type="OrthoDB" id="3692230at2"/>
<evidence type="ECO:0000313" key="2">
    <source>
        <dbReference type="EMBL" id="TNM50246.1"/>
    </source>
</evidence>
<gene>
    <name evidence="2" type="ORF">FHP29_00510</name>
</gene>
<dbReference type="Proteomes" id="UP000313231">
    <property type="component" value="Unassembled WGS sequence"/>
</dbReference>
<comment type="caution">
    <text evidence="2">The sequence shown here is derived from an EMBL/GenBank/DDBJ whole genome shotgun (WGS) entry which is preliminary data.</text>
</comment>
<keyword evidence="3" id="KW-1185">Reference proteome</keyword>
<name>A0A5C4WRP6_9ACTN</name>
<evidence type="ECO:0000313" key="3">
    <source>
        <dbReference type="Proteomes" id="UP000313231"/>
    </source>
</evidence>
<proteinExistence type="predicted"/>
<dbReference type="EMBL" id="VDMP01000009">
    <property type="protein sequence ID" value="TNM50246.1"/>
    <property type="molecule type" value="Genomic_DNA"/>
</dbReference>
<protein>
    <submittedName>
        <fullName evidence="2">Uncharacterized protein</fullName>
    </submittedName>
</protein>
<feature type="compositionally biased region" description="Basic and acidic residues" evidence="1">
    <location>
        <begin position="15"/>
        <end position="40"/>
    </location>
</feature>